<feature type="domain" description="EH" evidence="3">
    <location>
        <begin position="483"/>
        <end position="572"/>
    </location>
</feature>
<evidence type="ECO:0000259" key="4">
    <source>
        <dbReference type="PROSITE" id="PS50222"/>
    </source>
</evidence>
<keyword evidence="1" id="KW-0175">Coiled coil</keyword>
<dbReference type="GO" id="GO:0005737">
    <property type="term" value="C:cytoplasm"/>
    <property type="evidence" value="ECO:0007669"/>
    <property type="project" value="TreeGrafter"/>
</dbReference>
<dbReference type="InterPro" id="IPR000261">
    <property type="entry name" value="EH_dom"/>
</dbReference>
<dbReference type="CDD" id="cd21383">
    <property type="entry name" value="GAT_GGA_Tom1-like"/>
    <property type="match status" value="1"/>
</dbReference>
<dbReference type="GO" id="GO:0005886">
    <property type="term" value="C:plasma membrane"/>
    <property type="evidence" value="ECO:0007669"/>
    <property type="project" value="TreeGrafter"/>
</dbReference>
<name>A0A5C2SYL0_9APHY</name>
<dbReference type="Gene3D" id="1.10.238.10">
    <property type="entry name" value="EF-hand"/>
    <property type="match status" value="4"/>
</dbReference>
<feature type="domain" description="EH" evidence="3">
    <location>
        <begin position="677"/>
        <end position="772"/>
    </location>
</feature>
<dbReference type="PROSITE" id="PS50031">
    <property type="entry name" value="EH"/>
    <property type="match status" value="4"/>
</dbReference>
<evidence type="ECO:0000313" key="5">
    <source>
        <dbReference type="EMBL" id="RPD65856.1"/>
    </source>
</evidence>
<dbReference type="CDD" id="cd00052">
    <property type="entry name" value="EH"/>
    <property type="match status" value="3"/>
</dbReference>
<dbReference type="InterPro" id="IPR011992">
    <property type="entry name" value="EF-hand-dom_pair"/>
</dbReference>
<dbReference type="Proteomes" id="UP000313359">
    <property type="component" value="Unassembled WGS sequence"/>
</dbReference>
<feature type="coiled-coil region" evidence="1">
    <location>
        <begin position="162"/>
        <end position="197"/>
    </location>
</feature>
<gene>
    <name evidence="5" type="ORF">L227DRAFT_569800</name>
</gene>
<dbReference type="Pfam" id="PF12763">
    <property type="entry name" value="EH"/>
    <property type="match status" value="4"/>
</dbReference>
<reference evidence="5" key="1">
    <citation type="journal article" date="2018" name="Genome Biol. Evol.">
        <title>Genomics and development of Lentinus tigrinus, a white-rot wood-decaying mushroom with dimorphic fruiting bodies.</title>
        <authorList>
            <person name="Wu B."/>
            <person name="Xu Z."/>
            <person name="Knudson A."/>
            <person name="Carlson A."/>
            <person name="Chen N."/>
            <person name="Kovaka S."/>
            <person name="LaButti K."/>
            <person name="Lipzen A."/>
            <person name="Pennachio C."/>
            <person name="Riley R."/>
            <person name="Schakwitz W."/>
            <person name="Umezawa K."/>
            <person name="Ohm R.A."/>
            <person name="Grigoriev I.V."/>
            <person name="Nagy L.G."/>
            <person name="Gibbons J."/>
            <person name="Hibbett D."/>
        </authorList>
    </citation>
    <scope>NUCLEOTIDE SEQUENCE [LARGE SCALE GENOMIC DNA]</scope>
    <source>
        <strain evidence="5">ALCF2SS1-6</strain>
    </source>
</reference>
<organism evidence="5 6">
    <name type="scientific">Lentinus tigrinus ALCF2SS1-6</name>
    <dbReference type="NCBI Taxonomy" id="1328759"/>
    <lineage>
        <taxon>Eukaryota</taxon>
        <taxon>Fungi</taxon>
        <taxon>Dikarya</taxon>
        <taxon>Basidiomycota</taxon>
        <taxon>Agaricomycotina</taxon>
        <taxon>Agaricomycetes</taxon>
        <taxon>Polyporales</taxon>
        <taxon>Polyporaceae</taxon>
        <taxon>Lentinus</taxon>
    </lineage>
</organism>
<evidence type="ECO:0000313" key="6">
    <source>
        <dbReference type="Proteomes" id="UP000313359"/>
    </source>
</evidence>
<dbReference type="SUPFAM" id="SSF89009">
    <property type="entry name" value="GAT-like domain"/>
    <property type="match status" value="1"/>
</dbReference>
<feature type="compositionally biased region" description="Low complexity" evidence="2">
    <location>
        <begin position="618"/>
        <end position="633"/>
    </location>
</feature>
<feature type="domain" description="EH" evidence="3">
    <location>
        <begin position="206"/>
        <end position="265"/>
    </location>
</feature>
<dbReference type="GO" id="GO:0005509">
    <property type="term" value="F:calcium ion binding"/>
    <property type="evidence" value="ECO:0007669"/>
    <property type="project" value="InterPro"/>
</dbReference>
<feature type="region of interest" description="Disordered" evidence="2">
    <location>
        <begin position="410"/>
        <end position="477"/>
    </location>
</feature>
<feature type="domain" description="EF-hand" evidence="4">
    <location>
        <begin position="710"/>
        <end position="745"/>
    </location>
</feature>
<accession>A0A5C2SYL0</accession>
<dbReference type="SUPFAM" id="SSF47473">
    <property type="entry name" value="EF-hand"/>
    <property type="match status" value="4"/>
</dbReference>
<dbReference type="EMBL" id="ML122251">
    <property type="protein sequence ID" value="RPD65856.1"/>
    <property type="molecule type" value="Genomic_DNA"/>
</dbReference>
<dbReference type="GO" id="GO:0006897">
    <property type="term" value="P:endocytosis"/>
    <property type="evidence" value="ECO:0007669"/>
    <property type="project" value="TreeGrafter"/>
</dbReference>
<dbReference type="SMART" id="SM00027">
    <property type="entry name" value="EH"/>
    <property type="match status" value="4"/>
</dbReference>
<dbReference type="PANTHER" id="PTHR11216">
    <property type="entry name" value="EH DOMAIN"/>
    <property type="match status" value="1"/>
</dbReference>
<dbReference type="InterPro" id="IPR002048">
    <property type="entry name" value="EF_hand_dom"/>
</dbReference>
<evidence type="ECO:0000259" key="3">
    <source>
        <dbReference type="PROSITE" id="PS50031"/>
    </source>
</evidence>
<feature type="domain" description="EH" evidence="3">
    <location>
        <begin position="325"/>
        <end position="415"/>
    </location>
</feature>
<dbReference type="STRING" id="1328759.A0A5C2SYL0"/>
<dbReference type="SMART" id="SM00054">
    <property type="entry name" value="EFh"/>
    <property type="match status" value="4"/>
</dbReference>
<proteinExistence type="predicted"/>
<feature type="region of interest" description="Disordered" evidence="2">
    <location>
        <begin position="752"/>
        <end position="837"/>
    </location>
</feature>
<feature type="domain" description="EF-hand" evidence="4">
    <location>
        <begin position="516"/>
        <end position="551"/>
    </location>
</feature>
<feature type="region of interest" description="Disordered" evidence="2">
    <location>
        <begin position="592"/>
        <end position="634"/>
    </location>
</feature>
<dbReference type="PANTHER" id="PTHR11216:SF170">
    <property type="entry name" value="DYNAMIN ASSOCIATED PROTEIN 160, ISOFORM D"/>
    <property type="match status" value="1"/>
</dbReference>
<dbReference type="GO" id="GO:0016197">
    <property type="term" value="P:endosomal transport"/>
    <property type="evidence" value="ECO:0007669"/>
    <property type="project" value="TreeGrafter"/>
</dbReference>
<evidence type="ECO:0000256" key="2">
    <source>
        <dbReference type="SAM" id="MobiDB-lite"/>
    </source>
</evidence>
<keyword evidence="6" id="KW-1185">Reference proteome</keyword>
<dbReference type="AlphaFoldDB" id="A0A5C2SYL0"/>
<dbReference type="OrthoDB" id="524326at2759"/>
<protein>
    <submittedName>
        <fullName evidence="5">EF-hand</fullName>
    </submittedName>
</protein>
<sequence>MPLRRRYTAPCRANLYSPAQAGVPQGTWAPYNNHYSYGPQLQLQSSAYSQPYLAPTPQPSAPIQSAVISPEDDVQRLFNACKVGRGNAELLHEVLVYAKPQELKNEVTKELLERARASIDLIGSQIPWATTEAERSRRAAYTASETTQEQLLAALLGAHEQLTECIKMYDDLERLAVQQEEEERMKTERLIQALTAVAEYRPSSEEARLIDWVFTTGDPERTGKVNPQTATRIFSASNLPPDALARIWEIASVDSKDGLLDRQGVGVALRLIGHAQEGLVVAEELVTSAGPLAVLENISPVPSEPVAGPSSGVPFSAFPPLTSHDRAKFRKIFKGSGAQNGILGGQEAREVFMKSRLPWNTLSDIWALADTHRRGFLDVTDFTIAMYLIQALMTGRLTTVPSSLPQSLFEAAAQQSPSPSPSPSYHTLPQHTLPAPPLHLSRIPHPTSPFAGPPPPPRHPSHPIASRIPPQPSSPGWDISPATKVQANHVFSSLDPRNKGRVKGEAVRSYIHQSGLSTSATGRIWDMVDIGHKGYLTREEFAVAMHLVKIRKEGHHLPNALPPGLLPTPTAEDDDDAYTGIIPDASQRLQVPGGISRHSSSHHLSASEDGTRPTSTVSGLRSSRSTPLLPSLGMLPPASPLLTSASTPFPMSPLPGPMGYIPSQATTVAQWNIKPEDRARYDRYFEQLDSNRQGYLLSDVAVPFFARAKLPNDVMATIWDMADSEHDGRLTHDDFAVAMHLIRQKLAGKDLPAAPTAPAVSPIRTTPSPSPQPGAAPTPSRRSSRPTPPQRSSTGSGVEAHTQPTDPTTVRLPDDVDDDLRSDTPPPPYELIASDTT</sequence>
<dbReference type="PROSITE" id="PS50222">
    <property type="entry name" value="EF_HAND_2"/>
    <property type="match status" value="2"/>
</dbReference>
<evidence type="ECO:0000256" key="1">
    <source>
        <dbReference type="SAM" id="Coils"/>
    </source>
</evidence>